<feature type="transmembrane region" description="Helical" evidence="1">
    <location>
        <begin position="27"/>
        <end position="52"/>
    </location>
</feature>
<organism evidence="2">
    <name type="scientific">Uncultured Desulfatiglans sp</name>
    <dbReference type="NCBI Taxonomy" id="1748965"/>
    <lineage>
        <taxon>Bacteria</taxon>
        <taxon>Pseudomonadati</taxon>
        <taxon>Thermodesulfobacteriota</taxon>
        <taxon>Desulfobacteria</taxon>
        <taxon>Desulfatiglandales</taxon>
        <taxon>Desulfatiglandaceae</taxon>
        <taxon>Desulfatiglans</taxon>
        <taxon>environmental samples</taxon>
    </lineage>
</organism>
<protein>
    <submittedName>
        <fullName evidence="2">Uncharacterized protein</fullName>
    </submittedName>
</protein>
<gene>
    <name evidence="2" type="ORF">TRIP_B200664</name>
</gene>
<dbReference type="AlphaFoldDB" id="A0A653A3E2"/>
<keyword evidence="1" id="KW-1133">Transmembrane helix</keyword>
<feature type="transmembrane region" description="Helical" evidence="1">
    <location>
        <begin position="100"/>
        <end position="123"/>
    </location>
</feature>
<keyword evidence="1" id="KW-0812">Transmembrane</keyword>
<keyword evidence="1" id="KW-0472">Membrane</keyword>
<reference evidence="2" key="1">
    <citation type="submission" date="2018-07" db="EMBL/GenBank/DDBJ databases">
        <authorList>
            <consortium name="Genoscope - CEA"/>
            <person name="William W."/>
        </authorList>
    </citation>
    <scope>NUCLEOTIDE SEQUENCE</scope>
    <source>
        <strain evidence="2">IK1</strain>
    </source>
</reference>
<dbReference type="EMBL" id="UPXX01000013">
    <property type="protein sequence ID" value="VBB42524.1"/>
    <property type="molecule type" value="Genomic_DNA"/>
</dbReference>
<proteinExistence type="predicted"/>
<evidence type="ECO:0000256" key="1">
    <source>
        <dbReference type="SAM" id="Phobius"/>
    </source>
</evidence>
<name>A0A653A3E2_UNCDX</name>
<sequence length="175" mass="19423">MESPNALLAAIDAFLIAPYRWPANPYFGWWLGTGLLALWSAVLGELTGTIAVQANRRTIRDAFSEASDRHDQSLSALQAGDRDLYKDINSLANEAYGKAFFLQITVAAAVLWPVPLAIAWLQLRFAGLRFGVPVSIPWVGADFSASLVFILMYVVARIVSRHLRCKISFLKRAKR</sequence>
<evidence type="ECO:0000313" key="2">
    <source>
        <dbReference type="EMBL" id="VBB42524.1"/>
    </source>
</evidence>
<accession>A0A653A3E2</accession>
<feature type="transmembrane region" description="Helical" evidence="1">
    <location>
        <begin position="135"/>
        <end position="156"/>
    </location>
</feature>